<feature type="domain" description="DhaL" evidence="19">
    <location>
        <begin position="381"/>
        <end position="580"/>
    </location>
</feature>
<accession>A0AA91Q2U9</accession>
<dbReference type="GO" id="GO:0005829">
    <property type="term" value="C:cytosol"/>
    <property type="evidence" value="ECO:0007669"/>
    <property type="project" value="TreeGrafter"/>
</dbReference>
<evidence type="ECO:0000259" key="20">
    <source>
        <dbReference type="PROSITE" id="PS51481"/>
    </source>
</evidence>
<dbReference type="PANTHER" id="PTHR28629:SF4">
    <property type="entry name" value="TRIOKINASE_FMN CYCLASE"/>
    <property type="match status" value="1"/>
</dbReference>
<evidence type="ECO:0000256" key="9">
    <source>
        <dbReference type="ARBA" id="ARBA00022798"/>
    </source>
</evidence>
<dbReference type="SMART" id="SM01120">
    <property type="entry name" value="Dak2"/>
    <property type="match status" value="1"/>
</dbReference>
<evidence type="ECO:0000256" key="15">
    <source>
        <dbReference type="ARBA" id="ARBA00079901"/>
    </source>
</evidence>
<dbReference type="FunFam" id="1.25.40.340:FF:000001">
    <property type="entry name" value="Dihydroxyacetone kinase 1"/>
    <property type="match status" value="1"/>
</dbReference>
<evidence type="ECO:0000313" key="22">
    <source>
        <dbReference type="Proteomes" id="UP000195602"/>
    </source>
</evidence>
<dbReference type="Pfam" id="PF02733">
    <property type="entry name" value="Dak1"/>
    <property type="match status" value="1"/>
</dbReference>
<evidence type="ECO:0000259" key="19">
    <source>
        <dbReference type="PROSITE" id="PS51480"/>
    </source>
</evidence>
<evidence type="ECO:0000256" key="12">
    <source>
        <dbReference type="ARBA" id="ARBA00048898"/>
    </source>
</evidence>
<organism evidence="21 22">
    <name type="scientific">Clavispora lusitaniae</name>
    <name type="common">Candida lusitaniae</name>
    <dbReference type="NCBI Taxonomy" id="36911"/>
    <lineage>
        <taxon>Eukaryota</taxon>
        <taxon>Fungi</taxon>
        <taxon>Dikarya</taxon>
        <taxon>Ascomycota</taxon>
        <taxon>Saccharomycotina</taxon>
        <taxon>Pichiomycetes</taxon>
        <taxon>Metschnikowiaceae</taxon>
        <taxon>Clavispora</taxon>
    </lineage>
</organism>
<evidence type="ECO:0000256" key="17">
    <source>
        <dbReference type="PIRSR" id="PIRSR612734-1"/>
    </source>
</evidence>
<evidence type="ECO:0000256" key="2">
    <source>
        <dbReference type="ARBA" id="ARBA00004778"/>
    </source>
</evidence>
<reference evidence="21 22" key="1">
    <citation type="submission" date="2017-04" db="EMBL/GenBank/DDBJ databases">
        <title>Draft genome of the yeast Clavispora lusitaniae type strain CBS 6936.</title>
        <authorList>
            <person name="Durrens P."/>
            <person name="Klopp C."/>
            <person name="Biteau N."/>
            <person name="Fitton-Ouhabi V."/>
            <person name="Dementhon K."/>
            <person name="Accoceberry I."/>
            <person name="Sherman D.J."/>
            <person name="Noel T."/>
        </authorList>
    </citation>
    <scope>NUCLEOTIDE SEQUENCE [LARGE SCALE GENOMIC DNA]</scope>
    <source>
        <strain evidence="21 22">CBS 6936</strain>
    </source>
</reference>
<dbReference type="InterPro" id="IPR004006">
    <property type="entry name" value="DhaK_dom"/>
</dbReference>
<comment type="similarity">
    <text evidence="3">Belongs to the dihydroxyacetone kinase (DAK) family.</text>
</comment>
<feature type="binding site" evidence="18">
    <location>
        <begin position="54"/>
        <end position="57"/>
    </location>
    <ligand>
        <name>substrate</name>
    </ligand>
</feature>
<dbReference type="Gene3D" id="3.30.1180.20">
    <property type="entry name" value="Dihydroxyacetone kinase, domain 2"/>
    <property type="match status" value="1"/>
</dbReference>
<keyword evidence="6" id="KW-0808">Transferase</keyword>
<keyword evidence="9" id="KW-0319">Glycerol metabolism</keyword>
<keyword evidence="10" id="KW-0067">ATP-binding</keyword>
<dbReference type="GO" id="GO:0019563">
    <property type="term" value="P:glycerol catabolic process"/>
    <property type="evidence" value="ECO:0007669"/>
    <property type="project" value="TreeGrafter"/>
</dbReference>
<name>A0AA91Q2U9_CLALS</name>
<dbReference type="Pfam" id="PF02734">
    <property type="entry name" value="Dak2"/>
    <property type="match status" value="1"/>
</dbReference>
<dbReference type="Gene3D" id="3.40.50.10440">
    <property type="entry name" value="Dihydroxyacetone kinase, domain 1"/>
    <property type="match status" value="1"/>
</dbReference>
<dbReference type="GO" id="GO:0005524">
    <property type="term" value="F:ATP binding"/>
    <property type="evidence" value="ECO:0007669"/>
    <property type="project" value="UniProtKB-KW"/>
</dbReference>
<dbReference type="Proteomes" id="UP000195602">
    <property type="component" value="Unassembled WGS sequence"/>
</dbReference>
<evidence type="ECO:0000256" key="11">
    <source>
        <dbReference type="ARBA" id="ARBA00047974"/>
    </source>
</evidence>
<dbReference type="SUPFAM" id="SSF101473">
    <property type="entry name" value="DhaL-like"/>
    <property type="match status" value="1"/>
</dbReference>
<comment type="function">
    <text evidence="1">Catalyzes both the phosphorylation of dihydroxyacetone and of glyceraldehyde.</text>
</comment>
<feature type="active site" description="Tele-hemiaminal-histidine intermediate" evidence="17">
    <location>
        <position position="221"/>
    </location>
</feature>
<evidence type="ECO:0000256" key="5">
    <source>
        <dbReference type="ARBA" id="ARBA00012110"/>
    </source>
</evidence>
<keyword evidence="7" id="KW-0547">Nucleotide-binding</keyword>
<keyword evidence="8 21" id="KW-0418">Kinase</keyword>
<dbReference type="InterPro" id="IPR050861">
    <property type="entry name" value="Dihydroxyacetone_Kinase"/>
</dbReference>
<evidence type="ECO:0000256" key="8">
    <source>
        <dbReference type="ARBA" id="ARBA00022777"/>
    </source>
</evidence>
<dbReference type="AlphaFoldDB" id="A0AA91Q2U9"/>
<evidence type="ECO:0000256" key="3">
    <source>
        <dbReference type="ARBA" id="ARBA00008757"/>
    </source>
</evidence>
<proteinExistence type="inferred from homology"/>
<comment type="caution">
    <text evidence="21">The sequence shown here is derived from an EMBL/GenBank/DDBJ whole genome shotgun (WGS) entry which is preliminary data.</text>
</comment>
<dbReference type="NCBIfam" id="TIGR02361">
    <property type="entry name" value="dak_ATP"/>
    <property type="match status" value="1"/>
</dbReference>
<dbReference type="SUPFAM" id="SSF82549">
    <property type="entry name" value="DAK1/DegV-like"/>
    <property type="match status" value="1"/>
</dbReference>
<evidence type="ECO:0000256" key="16">
    <source>
        <dbReference type="ARBA" id="ARBA00083754"/>
    </source>
</evidence>
<dbReference type="EMBL" id="LYUB02000003">
    <property type="protein sequence ID" value="OVF10049.1"/>
    <property type="molecule type" value="Genomic_DNA"/>
</dbReference>
<evidence type="ECO:0000256" key="1">
    <source>
        <dbReference type="ARBA" id="ARBA00003264"/>
    </source>
</evidence>
<feature type="binding site" evidence="18">
    <location>
        <position position="106"/>
    </location>
    <ligand>
        <name>substrate</name>
    </ligand>
</feature>
<gene>
    <name evidence="21" type="ORF">A9F13_03g01848</name>
</gene>
<sequence>MSHKHWIYPKDDDLVLSALRGLAAANPALGIIPEEKVVFNPKAGKKVAVISGGGAGHEPLHSGFVGSNLLDAAVSGAIFASPSTRQIMAALKATANKEQGAVVVVKNYTGDVLHFGLVAERAQRDGYPIEVVSVSDDVAVGRTQNAMVGRRGLAGTAIVHKVVGGAAASGGKLAHVGALGRQVNSALVTMSAALDRTSVPGKAEETELTGAGQAELGLGIHNEPGEKLQIPPITDLVDVLYKRLLDENDKERHYLDFDKDDDYVLVVNNIGGTSSLELYAIAHYAVARCPLAKKPTRVYISDFVTSLSAPGFSLTLLNLKKAATDQYSSSDILNFLDAPTDAPGWKPKSYSGEQWAADRKETHNDKENVSLPQGNVKIDSGRFSKALKAAMNRVIEKEPLITKYDTQVGDGDCGETLESGAKGVLAALDSEELKPHLDDPVAVLSALTDVVEDHMGGTSGGIYAIFLTGFVKNLKEAQNAEIASVAKALHAALYDSLFKYTKARKGGRTLVDTLQPFVDVLVESGDLKKAVEAARAGCEETANLEAKFGRASYVDESEFAGGVPDPGAVGLLALIEGFAGEY</sequence>
<comment type="catalytic activity">
    <reaction evidence="12">
        <text>dihydroxyacetone + ATP = dihydroxyacetone phosphate + ADP + H(+)</text>
        <dbReference type="Rhea" id="RHEA:15773"/>
        <dbReference type="ChEBI" id="CHEBI:15378"/>
        <dbReference type="ChEBI" id="CHEBI:16016"/>
        <dbReference type="ChEBI" id="CHEBI:30616"/>
        <dbReference type="ChEBI" id="CHEBI:57642"/>
        <dbReference type="ChEBI" id="CHEBI:456216"/>
        <dbReference type="EC" id="2.7.1.29"/>
    </reaction>
</comment>
<dbReference type="FunFam" id="3.40.50.10440:FF:000001">
    <property type="entry name" value="Dihydroxyacetone kinase, DhaK subunit"/>
    <property type="match status" value="1"/>
</dbReference>
<dbReference type="InterPro" id="IPR012734">
    <property type="entry name" value="DhaK_ATP"/>
</dbReference>
<evidence type="ECO:0000256" key="13">
    <source>
        <dbReference type="ARBA" id="ARBA00068178"/>
    </source>
</evidence>
<dbReference type="Gene3D" id="1.25.40.340">
    <property type="match status" value="1"/>
</dbReference>
<dbReference type="EC" id="2.7.1.28" evidence="5"/>
<dbReference type="GO" id="GO:0061610">
    <property type="term" value="P:glycerol to glycerone phosphate metabolic process"/>
    <property type="evidence" value="ECO:0007669"/>
    <property type="project" value="UniProtKB-ARBA"/>
</dbReference>
<feature type="domain" description="DhaK" evidence="20">
    <location>
        <begin position="10"/>
        <end position="345"/>
    </location>
</feature>
<feature type="binding site" evidence="18">
    <location>
        <position position="111"/>
    </location>
    <ligand>
        <name>substrate</name>
    </ligand>
</feature>
<evidence type="ECO:0000256" key="4">
    <source>
        <dbReference type="ARBA" id="ARBA00012107"/>
    </source>
</evidence>
<dbReference type="PANTHER" id="PTHR28629">
    <property type="entry name" value="TRIOKINASE/FMN CYCLASE"/>
    <property type="match status" value="1"/>
</dbReference>
<comment type="pathway">
    <text evidence="2">Polyol metabolism; glycerol fermentation; glycerone phosphate from glycerol (oxidative route): step 2/2.</text>
</comment>
<evidence type="ECO:0000256" key="6">
    <source>
        <dbReference type="ARBA" id="ARBA00022679"/>
    </source>
</evidence>
<dbReference type="PROSITE" id="PS51480">
    <property type="entry name" value="DHAL"/>
    <property type="match status" value="1"/>
</dbReference>
<dbReference type="InterPro" id="IPR036117">
    <property type="entry name" value="DhaL_dom_sf"/>
</dbReference>
<dbReference type="PROSITE" id="PS51481">
    <property type="entry name" value="DHAK"/>
    <property type="match status" value="1"/>
</dbReference>
<dbReference type="InterPro" id="IPR004007">
    <property type="entry name" value="DhaL_dom"/>
</dbReference>
<protein>
    <recommendedName>
        <fullName evidence="13">Dihydroxyacetone kinase</fullName>
        <ecNumber evidence="5">2.7.1.28</ecNumber>
        <ecNumber evidence="4">2.7.1.29</ecNumber>
    </recommendedName>
    <alternativeName>
        <fullName evidence="14">Glycerone kinase</fullName>
    </alternativeName>
    <alternativeName>
        <fullName evidence="15">Triokinase</fullName>
    </alternativeName>
    <alternativeName>
        <fullName evidence="16">Triose kinase</fullName>
    </alternativeName>
</protein>
<dbReference type="EC" id="2.7.1.29" evidence="4"/>
<dbReference type="GO" id="GO:0004371">
    <property type="term" value="F:glycerone kinase activity"/>
    <property type="evidence" value="ECO:0007669"/>
    <property type="project" value="UniProtKB-EC"/>
</dbReference>
<evidence type="ECO:0000256" key="7">
    <source>
        <dbReference type="ARBA" id="ARBA00022741"/>
    </source>
</evidence>
<evidence type="ECO:0000256" key="18">
    <source>
        <dbReference type="PIRSR" id="PIRSR612734-2"/>
    </source>
</evidence>
<comment type="catalytic activity">
    <reaction evidence="11">
        <text>D-glyceraldehyde + ATP = D-glyceraldehyde 3-phosphate + ADP + H(+)</text>
        <dbReference type="Rhea" id="RHEA:13941"/>
        <dbReference type="ChEBI" id="CHEBI:15378"/>
        <dbReference type="ChEBI" id="CHEBI:17378"/>
        <dbReference type="ChEBI" id="CHEBI:30616"/>
        <dbReference type="ChEBI" id="CHEBI:59776"/>
        <dbReference type="ChEBI" id="CHEBI:456216"/>
        <dbReference type="EC" id="2.7.1.28"/>
    </reaction>
</comment>
<dbReference type="KEGG" id="clus:A9F13_03g01848"/>
<dbReference type="FunFam" id="3.30.1180.20:FF:000001">
    <property type="entry name" value="Dihydroxyacetone kinase 1"/>
    <property type="match status" value="1"/>
</dbReference>
<dbReference type="GO" id="GO:0050354">
    <property type="term" value="F:triokinase activity"/>
    <property type="evidence" value="ECO:0007669"/>
    <property type="project" value="UniProtKB-EC"/>
</dbReference>
<evidence type="ECO:0000313" key="21">
    <source>
        <dbReference type="EMBL" id="OVF10049.1"/>
    </source>
</evidence>
<evidence type="ECO:0000256" key="10">
    <source>
        <dbReference type="ARBA" id="ARBA00022840"/>
    </source>
</evidence>
<evidence type="ECO:0000256" key="14">
    <source>
        <dbReference type="ARBA" id="ARBA00075491"/>
    </source>
</evidence>